<evidence type="ECO:0000256" key="4">
    <source>
        <dbReference type="ARBA" id="ARBA00022576"/>
    </source>
</evidence>
<feature type="binding site" evidence="10">
    <location>
        <position position="231"/>
    </location>
    <ligand>
        <name>pyridoxal 5'-phosphate</name>
        <dbReference type="ChEBI" id="CHEBI:597326"/>
    </ligand>
</feature>
<evidence type="ECO:0000256" key="5">
    <source>
        <dbReference type="ARBA" id="ARBA00022679"/>
    </source>
</evidence>
<dbReference type="Gene3D" id="3.40.640.10">
    <property type="entry name" value="Type I PLP-dependent aspartate aminotransferase-like (Major domain)"/>
    <property type="match status" value="1"/>
</dbReference>
<keyword evidence="7 10" id="KW-0093">Biotin biosynthesis</keyword>
<proteinExistence type="inferred from homology"/>
<comment type="similarity">
    <text evidence="10">Belongs to the class-III pyridoxal-phosphate-dependent aminotransferase family. BioA subfamily.</text>
</comment>
<dbReference type="InterPro" id="IPR015421">
    <property type="entry name" value="PyrdxlP-dep_Trfase_major"/>
</dbReference>
<dbReference type="GO" id="GO:0004015">
    <property type="term" value="F:adenosylmethionine-8-amino-7-oxononanoate transaminase activity"/>
    <property type="evidence" value="ECO:0007669"/>
    <property type="project" value="UniProtKB-UniRule"/>
</dbReference>
<comment type="function">
    <text evidence="10">Catalyzes the transfer of the alpha-amino group from S-adenosyl-L-methionine (SAM) to 7-keto-8-aminopelargonic acid (KAPA) to form 7,8-diaminopelargonic acid (DAPA). It is the only aminotransferase known to utilize SAM as an amino donor.</text>
</comment>
<dbReference type="OrthoDB" id="9801834at2"/>
<keyword evidence="12" id="KW-1185">Reference proteome</keyword>
<dbReference type="GO" id="GO:0030170">
    <property type="term" value="F:pyridoxal phosphate binding"/>
    <property type="evidence" value="ECO:0007669"/>
    <property type="project" value="UniProtKB-UniRule"/>
</dbReference>
<dbReference type="InterPro" id="IPR015424">
    <property type="entry name" value="PyrdxlP-dep_Trfase"/>
</dbReference>
<feature type="binding site" evidence="10">
    <location>
        <position position="45"/>
    </location>
    <ligand>
        <name>substrate</name>
    </ligand>
</feature>
<dbReference type="EC" id="2.6.1.62" evidence="10"/>
<dbReference type="HAMAP" id="MF_00834">
    <property type="entry name" value="BioA"/>
    <property type="match status" value="1"/>
</dbReference>
<sequence>MNRSTVWHPFTQHALEPPMTRIASTDGAYLIDENGNRLLDAISSWWVITHGHRHPKIMAAIRAATEAYDQIIFAEFSHEPAERLAQGLIEIAQPGLKHVFYSDSGSTAVEVAIKMALGYFHNRGEPRDRIVVMEGSYHGDTIGTMSAGERGVFNVAYEPLLFAVDRLTFPEAGREQDMLDRFETICRTSGVAALLIEPLVLGAGGMKIYEASLLASLKDIAVRFGCLLIADEVMTGWGRTGTMFACEQAGIAPDILCTSKGLTGGAIPLAATLATAEIFDAHLSTDRRKTFFHSSSYTANPIACAAAVANLEIWQEEPVLSRIETIEAAHRCNLARFAGDPRFANLRQAGTIAALDLVVPTGGYLAEVGQQMRALFRERGLLIRPLGNVLYLMPPYCLTAQEVDRAYDAIDEVASIVLERAR</sequence>
<keyword evidence="3" id="KW-0055">Arginine biosynthesis</keyword>
<comment type="cofactor">
    <cofactor evidence="1 10">
        <name>pyridoxal 5'-phosphate</name>
        <dbReference type="ChEBI" id="CHEBI:597326"/>
    </cofactor>
</comment>
<evidence type="ECO:0000256" key="8">
    <source>
        <dbReference type="ARBA" id="ARBA00022898"/>
    </source>
</evidence>
<dbReference type="FunFam" id="3.40.640.10:FF:000004">
    <property type="entry name" value="Acetylornithine aminotransferase"/>
    <property type="match status" value="1"/>
</dbReference>
<feature type="binding site" evidence="10">
    <location>
        <position position="260"/>
    </location>
    <ligand>
        <name>substrate</name>
    </ligand>
</feature>
<dbReference type="PANTHER" id="PTHR42684:SF3">
    <property type="entry name" value="ADENOSYLMETHIONINE-8-AMINO-7-OXONONANOATE AMINOTRANSFERASE"/>
    <property type="match status" value="1"/>
</dbReference>
<comment type="pathway">
    <text evidence="2 10">Cofactor biosynthesis; biotin biosynthesis; 7,8-diaminononanoate from 8-amino-7-oxononanoate (SAM route): step 1/1.</text>
</comment>
<evidence type="ECO:0000256" key="10">
    <source>
        <dbReference type="HAMAP-Rule" id="MF_00834"/>
    </source>
</evidence>
<dbReference type="GO" id="GO:0006526">
    <property type="term" value="P:L-arginine biosynthetic process"/>
    <property type="evidence" value="ECO:0007669"/>
    <property type="project" value="UniProtKB-KW"/>
</dbReference>
<dbReference type="EMBL" id="VDMN01000005">
    <property type="protein sequence ID" value="TNM61587.1"/>
    <property type="molecule type" value="Genomic_DNA"/>
</dbReference>
<feature type="binding site" evidence="10">
    <location>
        <begin position="105"/>
        <end position="106"/>
    </location>
    <ligand>
        <name>pyridoxal 5'-phosphate</name>
        <dbReference type="ChEBI" id="CHEBI:597326"/>
    </ligand>
</feature>
<evidence type="ECO:0000256" key="2">
    <source>
        <dbReference type="ARBA" id="ARBA00005063"/>
    </source>
</evidence>
<keyword evidence="5 10" id="KW-0808">Transferase</keyword>
<dbReference type="NCBIfam" id="TIGR00508">
    <property type="entry name" value="bioA"/>
    <property type="match status" value="1"/>
</dbReference>
<evidence type="ECO:0000256" key="6">
    <source>
        <dbReference type="ARBA" id="ARBA00022691"/>
    </source>
</evidence>
<dbReference type="UniPathway" id="UPA00078">
    <property type="reaction ID" value="UER00160"/>
</dbReference>
<dbReference type="NCBIfam" id="NF004624">
    <property type="entry name" value="PRK05964.1"/>
    <property type="match status" value="1"/>
</dbReference>
<evidence type="ECO:0000313" key="11">
    <source>
        <dbReference type="EMBL" id="TNM61587.1"/>
    </source>
</evidence>
<dbReference type="GO" id="GO:0009102">
    <property type="term" value="P:biotin biosynthetic process"/>
    <property type="evidence" value="ECO:0007669"/>
    <property type="project" value="UniProtKB-UniRule"/>
</dbReference>
<evidence type="ECO:0000256" key="7">
    <source>
        <dbReference type="ARBA" id="ARBA00022756"/>
    </source>
</evidence>
<feature type="binding site" evidence="10">
    <location>
        <begin position="295"/>
        <end position="296"/>
    </location>
    <ligand>
        <name>pyridoxal 5'-phosphate</name>
        <dbReference type="ChEBI" id="CHEBI:597326"/>
    </ligand>
</feature>
<keyword evidence="10" id="KW-0963">Cytoplasm</keyword>
<comment type="subcellular location">
    <subcellularLocation>
        <location evidence="10">Cytoplasm</location>
    </subcellularLocation>
</comment>
<keyword evidence="3" id="KW-0028">Amino-acid biosynthesis</keyword>
<comment type="catalytic activity">
    <reaction evidence="9 10">
        <text>(8S)-8-amino-7-oxononanoate + S-adenosyl-L-methionine = S-adenosyl-4-methylsulfanyl-2-oxobutanoate + (7R,8S)-7,8-diammoniononanoate</text>
        <dbReference type="Rhea" id="RHEA:16861"/>
        <dbReference type="ChEBI" id="CHEBI:16490"/>
        <dbReference type="ChEBI" id="CHEBI:59789"/>
        <dbReference type="ChEBI" id="CHEBI:149468"/>
        <dbReference type="ChEBI" id="CHEBI:149469"/>
        <dbReference type="EC" id="2.6.1.62"/>
    </reaction>
</comment>
<dbReference type="Gene3D" id="3.90.1150.10">
    <property type="entry name" value="Aspartate Aminotransferase, domain 1"/>
    <property type="match status" value="1"/>
</dbReference>
<dbReference type="Proteomes" id="UP000311605">
    <property type="component" value="Unassembled WGS sequence"/>
</dbReference>
<feature type="binding site" evidence="10">
    <location>
        <position position="294"/>
    </location>
    <ligand>
        <name>substrate</name>
    </ligand>
</feature>
<dbReference type="InterPro" id="IPR015422">
    <property type="entry name" value="PyrdxlP-dep_Trfase_small"/>
</dbReference>
<dbReference type="Pfam" id="PF00202">
    <property type="entry name" value="Aminotran_3"/>
    <property type="match status" value="1"/>
</dbReference>
<reference evidence="11 12" key="1">
    <citation type="submission" date="2019-06" db="EMBL/GenBank/DDBJ databases">
        <title>The draft genome of Rhizobium smilacinae PTYR-5.</title>
        <authorList>
            <person name="Liu L."/>
            <person name="Li L."/>
            <person name="Zhang X."/>
        </authorList>
    </citation>
    <scope>NUCLEOTIDE SEQUENCE [LARGE SCALE GENOMIC DNA]</scope>
    <source>
        <strain evidence="11 12">PTYR-5</strain>
    </source>
</reference>
<dbReference type="InterPro" id="IPR005814">
    <property type="entry name" value="Aminotrans_3"/>
</dbReference>
<dbReference type="GO" id="GO:0005737">
    <property type="term" value="C:cytoplasm"/>
    <property type="evidence" value="ECO:0007669"/>
    <property type="project" value="UniProtKB-SubCell"/>
</dbReference>
<feature type="binding site" evidence="10">
    <location>
        <position position="137"/>
    </location>
    <ligand>
        <name>substrate</name>
    </ligand>
</feature>
<feature type="site" description="Participates in the substrate recognition with KAPA and in a stacking interaction with the adenine ring of SAM" evidence="10">
    <location>
        <position position="10"/>
    </location>
</feature>
<dbReference type="PANTHER" id="PTHR42684">
    <property type="entry name" value="ADENOSYLMETHIONINE-8-AMINO-7-OXONONANOATE AMINOTRANSFERASE"/>
    <property type="match status" value="1"/>
</dbReference>
<keyword evidence="8 10" id="KW-0663">Pyridoxal phosphate</keyword>
<evidence type="ECO:0000256" key="3">
    <source>
        <dbReference type="ARBA" id="ARBA00022571"/>
    </source>
</evidence>
<keyword evidence="4 10" id="KW-0032">Aminotransferase</keyword>
<evidence type="ECO:0000256" key="1">
    <source>
        <dbReference type="ARBA" id="ARBA00001933"/>
    </source>
</evidence>
<gene>
    <name evidence="10" type="primary">bioA</name>
    <name evidence="11" type="ORF">FHP24_20125</name>
</gene>
<evidence type="ECO:0000256" key="9">
    <source>
        <dbReference type="ARBA" id="ARBA00048449"/>
    </source>
</evidence>
<name>A0A5C4XDL5_9HYPH</name>
<dbReference type="InterPro" id="IPR005815">
    <property type="entry name" value="BioA"/>
</dbReference>
<feature type="modified residue" description="N6-(pyridoxal phosphate)lysine" evidence="10">
    <location>
        <position position="260"/>
    </location>
</feature>
<protein>
    <recommendedName>
        <fullName evidence="10">Adenosylmethionine-8-amino-7-oxononanoate aminotransferase</fullName>
        <ecNumber evidence="10">2.6.1.62</ecNumber>
    </recommendedName>
    <alternativeName>
        <fullName evidence="10">7,8-diamino-pelargonic acid aminotransferase</fullName>
        <shortName evidence="10">DAPA AT</shortName>
        <shortName evidence="10">DAPA aminotransferase</shortName>
    </alternativeName>
    <alternativeName>
        <fullName evidence="10">7,8-diaminononanoate synthase</fullName>
        <shortName evidence="10">DANS</shortName>
    </alternativeName>
    <alternativeName>
        <fullName evidence="10">Diaminopelargonic acid synthase</fullName>
    </alternativeName>
</protein>
<feature type="binding site" evidence="10">
    <location>
        <position position="384"/>
    </location>
    <ligand>
        <name>substrate</name>
    </ligand>
</feature>
<dbReference type="CDD" id="cd00610">
    <property type="entry name" value="OAT_like"/>
    <property type="match status" value="1"/>
</dbReference>
<keyword evidence="6 10" id="KW-0949">S-adenosyl-L-methionine</keyword>
<dbReference type="RefSeq" id="WP_139678034.1">
    <property type="nucleotide sequence ID" value="NZ_VDMN01000005.1"/>
</dbReference>
<accession>A0A5C4XDL5</accession>
<comment type="subunit">
    <text evidence="10">Homodimer.</text>
</comment>
<comment type="caution">
    <text evidence="11">The sequence shown here is derived from an EMBL/GenBank/DDBJ whole genome shotgun (WGS) entry which is preliminary data.</text>
</comment>
<evidence type="ECO:0000313" key="12">
    <source>
        <dbReference type="Proteomes" id="UP000311605"/>
    </source>
</evidence>
<dbReference type="SUPFAM" id="SSF53383">
    <property type="entry name" value="PLP-dependent transferases"/>
    <property type="match status" value="1"/>
</dbReference>
<organism evidence="11 12">
    <name type="scientific">Aliirhizobium smilacinae</name>
    <dbReference type="NCBI Taxonomy" id="1395944"/>
    <lineage>
        <taxon>Bacteria</taxon>
        <taxon>Pseudomonadati</taxon>
        <taxon>Pseudomonadota</taxon>
        <taxon>Alphaproteobacteria</taxon>
        <taxon>Hyphomicrobiales</taxon>
        <taxon>Rhizobiaceae</taxon>
        <taxon>Aliirhizobium</taxon>
    </lineage>
</organism>
<dbReference type="AlphaFoldDB" id="A0A5C4XDL5"/>